<dbReference type="Gene3D" id="3.30.360.10">
    <property type="entry name" value="Dihydrodipicolinate Reductase, domain 2"/>
    <property type="match status" value="1"/>
</dbReference>
<dbReference type="InterPro" id="IPR050463">
    <property type="entry name" value="Gfo/Idh/MocA_oxidrdct_glycsds"/>
</dbReference>
<dbReference type="STRING" id="1194090.SAMN05443144_1255"/>
<dbReference type="Pfam" id="PF01408">
    <property type="entry name" value="GFO_IDH_MocA"/>
    <property type="match status" value="1"/>
</dbReference>
<dbReference type="OrthoDB" id="127583at2"/>
<dbReference type="AlphaFoldDB" id="A0A1M5IXL5"/>
<dbReference type="SUPFAM" id="SSF55347">
    <property type="entry name" value="Glyceraldehyde-3-phosphate dehydrogenase-like, C-terminal domain"/>
    <property type="match status" value="1"/>
</dbReference>
<keyword evidence="5" id="KW-1185">Reference proteome</keyword>
<dbReference type="InterPro" id="IPR055170">
    <property type="entry name" value="GFO_IDH_MocA-like_dom"/>
</dbReference>
<accession>A0A1M5IXL5</accession>
<sequence>MSNKQQSRRDFLSTVTLGTLGTFGAAGVLKGCSDSNANSSSIREDPYVSLRDRAPDGEPLKAGLVGCGGRGSGAAVNFLDAGPNLEIVALGDAFQDQLDKCRTNLNKARGVEVADENCYVGFDAYQKVIDSGVDIVLFATPPHFRPMHVRAAIEAGKHVFQEKPVAVDPVGARMMMETTQQAKEKELVMVSGTVHRYQRDYIETRERVRDGAIGEVVGATFIRNGGALWWVDRKPGWSDMEYMLRNWGNFAWLSGDHIVEMFIHQLDTMSWHMGSHPVKAVGYGGRQQRVSGDQFDQFSIVYEYENGKKAHCATRQINDCDNRMQEMITGTEGYIDATGAIYNHDGEVVWEYPYPDEEDAESQWHVTNPFVQEHIELVTAIRTGNYHNDSEEQVKSSRIAIMGRMAAYTGEEITWDEVVNSDLRLGPDTYEFGPVEGIPEEPPVVGTAPAPTDRYS</sequence>
<dbReference type="GO" id="GO:0000166">
    <property type="term" value="F:nucleotide binding"/>
    <property type="evidence" value="ECO:0007669"/>
    <property type="project" value="InterPro"/>
</dbReference>
<dbReference type="PANTHER" id="PTHR43818:SF5">
    <property type="entry name" value="OXIDOREDUCTASE FAMILY PROTEIN"/>
    <property type="match status" value="1"/>
</dbReference>
<dbReference type="InterPro" id="IPR000683">
    <property type="entry name" value="Gfo/Idh/MocA-like_OxRdtase_N"/>
</dbReference>
<dbReference type="InterPro" id="IPR006311">
    <property type="entry name" value="TAT_signal"/>
</dbReference>
<name>A0A1M5IXL5_9BACT</name>
<feature type="domain" description="Gfo/Idh/MocA-like oxidoreductase N-terminal" evidence="2">
    <location>
        <begin position="61"/>
        <end position="184"/>
    </location>
</feature>
<evidence type="ECO:0000256" key="1">
    <source>
        <dbReference type="SAM" id="MobiDB-lite"/>
    </source>
</evidence>
<dbReference type="RefSeq" id="WP_073067600.1">
    <property type="nucleotide sequence ID" value="NZ_FQUS01000025.1"/>
</dbReference>
<feature type="domain" description="GFO/IDH/MocA-like oxidoreductase" evidence="3">
    <location>
        <begin position="203"/>
        <end position="335"/>
    </location>
</feature>
<protein>
    <submittedName>
        <fullName evidence="4">Predicted dehydrogenase</fullName>
    </submittedName>
</protein>
<gene>
    <name evidence="4" type="ORF">SAMN05443144_1255</name>
</gene>
<evidence type="ECO:0000259" key="2">
    <source>
        <dbReference type="Pfam" id="PF01408"/>
    </source>
</evidence>
<dbReference type="InterPro" id="IPR036291">
    <property type="entry name" value="NAD(P)-bd_dom_sf"/>
</dbReference>
<dbReference type="Proteomes" id="UP000184041">
    <property type="component" value="Unassembled WGS sequence"/>
</dbReference>
<dbReference type="PROSITE" id="PS51318">
    <property type="entry name" value="TAT"/>
    <property type="match status" value="1"/>
</dbReference>
<evidence type="ECO:0000313" key="5">
    <source>
        <dbReference type="Proteomes" id="UP000184041"/>
    </source>
</evidence>
<dbReference type="SUPFAM" id="SSF51735">
    <property type="entry name" value="NAD(P)-binding Rossmann-fold domains"/>
    <property type="match status" value="1"/>
</dbReference>
<evidence type="ECO:0000259" key="3">
    <source>
        <dbReference type="Pfam" id="PF22725"/>
    </source>
</evidence>
<proteinExistence type="predicted"/>
<dbReference type="PANTHER" id="PTHR43818">
    <property type="entry name" value="BCDNA.GH03377"/>
    <property type="match status" value="1"/>
</dbReference>
<organism evidence="4 5">
    <name type="scientific">Fodinibius roseus</name>
    <dbReference type="NCBI Taxonomy" id="1194090"/>
    <lineage>
        <taxon>Bacteria</taxon>
        <taxon>Pseudomonadati</taxon>
        <taxon>Balneolota</taxon>
        <taxon>Balneolia</taxon>
        <taxon>Balneolales</taxon>
        <taxon>Balneolaceae</taxon>
        <taxon>Fodinibius</taxon>
    </lineage>
</organism>
<evidence type="ECO:0000313" key="4">
    <source>
        <dbReference type="EMBL" id="SHG33046.1"/>
    </source>
</evidence>
<dbReference type="Pfam" id="PF22725">
    <property type="entry name" value="GFO_IDH_MocA_C3"/>
    <property type="match status" value="1"/>
</dbReference>
<reference evidence="4 5" key="1">
    <citation type="submission" date="2016-11" db="EMBL/GenBank/DDBJ databases">
        <authorList>
            <person name="Jaros S."/>
            <person name="Januszkiewicz K."/>
            <person name="Wedrychowicz H."/>
        </authorList>
    </citation>
    <scope>NUCLEOTIDE SEQUENCE [LARGE SCALE GENOMIC DNA]</scope>
    <source>
        <strain evidence="4 5">DSM 21986</strain>
    </source>
</reference>
<dbReference type="Gene3D" id="3.40.50.720">
    <property type="entry name" value="NAD(P)-binding Rossmann-like Domain"/>
    <property type="match status" value="1"/>
</dbReference>
<dbReference type="EMBL" id="FQUS01000025">
    <property type="protein sequence ID" value="SHG33046.1"/>
    <property type="molecule type" value="Genomic_DNA"/>
</dbReference>
<feature type="region of interest" description="Disordered" evidence="1">
    <location>
        <begin position="432"/>
        <end position="456"/>
    </location>
</feature>